<evidence type="ECO:0000313" key="2">
    <source>
        <dbReference type="Proteomes" id="UP001151760"/>
    </source>
</evidence>
<proteinExistence type="predicted"/>
<gene>
    <name evidence="1" type="ORF">Tco_0941658</name>
</gene>
<protein>
    <submittedName>
        <fullName evidence="1">Uncharacterized protein</fullName>
    </submittedName>
</protein>
<dbReference type="EMBL" id="BQNB010015591">
    <property type="protein sequence ID" value="GJT41793.1"/>
    <property type="molecule type" value="Genomic_DNA"/>
</dbReference>
<comment type="caution">
    <text evidence="1">The sequence shown here is derived from an EMBL/GenBank/DDBJ whole genome shotgun (WGS) entry which is preliminary data.</text>
</comment>
<accession>A0ABQ5DT36</accession>
<reference evidence="1" key="2">
    <citation type="submission" date="2022-01" db="EMBL/GenBank/DDBJ databases">
        <authorList>
            <person name="Yamashiro T."/>
            <person name="Shiraishi A."/>
            <person name="Satake H."/>
            <person name="Nakayama K."/>
        </authorList>
    </citation>
    <scope>NUCLEOTIDE SEQUENCE</scope>
</reference>
<evidence type="ECO:0000313" key="1">
    <source>
        <dbReference type="EMBL" id="GJT41793.1"/>
    </source>
</evidence>
<reference evidence="1" key="1">
    <citation type="journal article" date="2022" name="Int. J. Mol. Sci.">
        <title>Draft Genome of Tanacetum Coccineum: Genomic Comparison of Closely Related Tanacetum-Family Plants.</title>
        <authorList>
            <person name="Yamashiro T."/>
            <person name="Shiraishi A."/>
            <person name="Nakayama K."/>
            <person name="Satake H."/>
        </authorList>
    </citation>
    <scope>NUCLEOTIDE SEQUENCE</scope>
</reference>
<keyword evidence="2" id="KW-1185">Reference proteome</keyword>
<sequence>MQESVKEFGKQPKTVVISALEGVIQPPQETSVEILQARENLMKSIQTFLKKFNRISFKEMPKVLSLAWEKLSEIQHAFREKQHQPEDIQEFLHKLLKDLQIISEELADDINSLSWNCPAFYDDDDEYTIQYKEYLENSSNVVTPNLPTKEPDNSLSMGDEHLSTILETKLDELIKSSVENHIPIPSESEDFSDNESECDVPVCDDFTTFSNPLFEIDDDFSSSDDESFSDEDVPNENFKIYSNPLFDEEIISSKIDLHYFNVESDLIESLLYQDISMVSYPKIDSLLEEFSGELAHIDLIPPGINKADFDPEEEICLSSSPSLIPVEDSYSLMEKIDLFLDLDDSIPPGIESDDYDSEGDILFLEELLSNDSLSLPETESFHFDHYDVPSSPRPIGKPPDDGIFFDYEPDMGVLTAKVVEDISEHYILMTKLLPTHPTLYPDIVTLLPFSSENEDKVFNPAEVLDFQLVLLWRQNEVCLLCEGSSKPNHSLNLFVLFGANLKPLKILRERRGIANMTLCSWGVSRVDEMILPRVSEVLQERGRGHQVVPGFLLGRERRLMGKYAVLSPQVV</sequence>
<organism evidence="1 2">
    <name type="scientific">Tanacetum coccineum</name>
    <dbReference type="NCBI Taxonomy" id="301880"/>
    <lineage>
        <taxon>Eukaryota</taxon>
        <taxon>Viridiplantae</taxon>
        <taxon>Streptophyta</taxon>
        <taxon>Embryophyta</taxon>
        <taxon>Tracheophyta</taxon>
        <taxon>Spermatophyta</taxon>
        <taxon>Magnoliopsida</taxon>
        <taxon>eudicotyledons</taxon>
        <taxon>Gunneridae</taxon>
        <taxon>Pentapetalae</taxon>
        <taxon>asterids</taxon>
        <taxon>campanulids</taxon>
        <taxon>Asterales</taxon>
        <taxon>Asteraceae</taxon>
        <taxon>Asteroideae</taxon>
        <taxon>Anthemideae</taxon>
        <taxon>Anthemidinae</taxon>
        <taxon>Tanacetum</taxon>
    </lineage>
</organism>
<name>A0ABQ5DT36_9ASTR</name>
<dbReference type="Proteomes" id="UP001151760">
    <property type="component" value="Unassembled WGS sequence"/>
</dbReference>